<evidence type="ECO:0000313" key="5">
    <source>
        <dbReference type="Proteomes" id="UP000308018"/>
    </source>
</evidence>
<reference evidence="2" key="2">
    <citation type="submission" date="2016-07" db="EMBL/GenBank/DDBJ databases">
        <authorList>
            <person name="Wan K."/>
            <person name="Booth B."/>
            <person name="Spirohn K."/>
            <person name="Hao T."/>
            <person name="Hu Y."/>
            <person name="Calderwood M."/>
            <person name="Hill D."/>
            <person name="Mohr S."/>
            <person name="Vidal M."/>
            <person name="Celniker S."/>
            <person name="Perrimon N."/>
        </authorList>
    </citation>
    <scope>NUCLEOTIDE SEQUENCE</scope>
    <source>
        <strain evidence="2">10N.222.48.A2</strain>
    </source>
</reference>
<dbReference type="InterPro" id="IPR035919">
    <property type="entry name" value="EAL_sf"/>
</dbReference>
<dbReference type="AlphaFoldDB" id="A0A2N7NN80"/>
<reference evidence="4" key="1">
    <citation type="submission" date="2016-07" db="EMBL/GenBank/DDBJ databases">
        <title>Nontailed viruses are major unrecognized killers of bacteria in the ocean.</title>
        <authorList>
            <person name="Kauffman K."/>
            <person name="Hussain F."/>
            <person name="Yang J."/>
            <person name="Arevalo P."/>
            <person name="Brown J."/>
            <person name="Cutler M."/>
            <person name="Kelly L."/>
            <person name="Polz M.F."/>
        </authorList>
    </citation>
    <scope>NUCLEOTIDE SEQUENCE [LARGE SCALE GENOMIC DNA]</scope>
    <source>
        <strain evidence="4">10N.222.48.A2</strain>
    </source>
</reference>
<dbReference type="PROSITE" id="PS50883">
    <property type="entry name" value="EAL"/>
    <property type="match status" value="1"/>
</dbReference>
<accession>A0A2N7NN80</accession>
<evidence type="ECO:0000313" key="4">
    <source>
        <dbReference type="Proteomes" id="UP000235579"/>
    </source>
</evidence>
<dbReference type="EMBL" id="SYVV01000043">
    <property type="protein sequence ID" value="TKG28003.1"/>
    <property type="molecule type" value="Genomic_DNA"/>
</dbReference>
<gene>
    <name evidence="2" type="ORF">BCS92_04995</name>
    <name evidence="3" type="ORF">FC057_22715</name>
</gene>
<dbReference type="Gene3D" id="3.20.20.450">
    <property type="entry name" value="EAL domain"/>
    <property type="match status" value="1"/>
</dbReference>
<dbReference type="SMART" id="SM00052">
    <property type="entry name" value="EAL"/>
    <property type="match status" value="1"/>
</dbReference>
<evidence type="ECO:0000313" key="3">
    <source>
        <dbReference type="EMBL" id="TKG28003.1"/>
    </source>
</evidence>
<dbReference type="InterPro" id="IPR001633">
    <property type="entry name" value="EAL_dom"/>
</dbReference>
<reference evidence="2" key="3">
    <citation type="journal article" date="2018" name="Nature">
        <title>A major lineage of non-tailed dsDNA viruses as unrecognized killers of marine bacteria.</title>
        <authorList>
            <person name="Kauffman K.M."/>
            <person name="Hussain F.A."/>
            <person name="Yang J."/>
            <person name="Arevalo P."/>
            <person name="Brown J.M."/>
            <person name="Chang W.K."/>
            <person name="VanInsberghe D."/>
            <person name="Elsherbini J."/>
            <person name="Sharma R.S."/>
            <person name="Cutler M.B."/>
            <person name="Kelly L."/>
            <person name="Polz M.F."/>
        </authorList>
    </citation>
    <scope>NUCLEOTIDE SEQUENCE</scope>
    <source>
        <strain evidence="2">10N.222.48.A2</strain>
    </source>
</reference>
<proteinExistence type="predicted"/>
<dbReference type="PANTHER" id="PTHR33121:SF70">
    <property type="entry name" value="SIGNALING PROTEIN YKOW"/>
    <property type="match status" value="1"/>
</dbReference>
<sequence length="254" mass="28221">MTLSASAVAANFENFQPYVQPIINVATGEIQSYEVLTRCADVVDVEKFFRELSPMRGAKLSILMLTQTMSAFQQRPIPLQFNLSARQLLHPDTIKLIQTTLEGSSYPQGYLTCELVEYDGESNDNLCSVMNSMGSLGLKFSLDDFGTGINAYERLLELPISQVKVGRFIANSICHCKKNQLIAKHLVDLSVLCGHSDIVFEGVETIEQANIIRRLESTNKLLLQGYVLKKPHPLSCVDLNNTQQFASEKLSLSA</sequence>
<dbReference type="RefSeq" id="WP_102257412.1">
    <property type="nucleotide sequence ID" value="NZ_MDBG01000002.1"/>
</dbReference>
<dbReference type="SUPFAM" id="SSF141868">
    <property type="entry name" value="EAL domain-like"/>
    <property type="match status" value="1"/>
</dbReference>
<name>A0A2N7NN80_9VIBR</name>
<organism evidence="2 4">
    <name type="scientific">Vibrio tasmaniensis</name>
    <dbReference type="NCBI Taxonomy" id="212663"/>
    <lineage>
        <taxon>Bacteria</taxon>
        <taxon>Pseudomonadati</taxon>
        <taxon>Pseudomonadota</taxon>
        <taxon>Gammaproteobacteria</taxon>
        <taxon>Vibrionales</taxon>
        <taxon>Vibrionaceae</taxon>
        <taxon>Vibrio</taxon>
    </lineage>
</organism>
<dbReference type="GO" id="GO:0071111">
    <property type="term" value="F:cyclic-guanylate-specific phosphodiesterase activity"/>
    <property type="evidence" value="ECO:0007669"/>
    <property type="project" value="InterPro"/>
</dbReference>
<dbReference type="EMBL" id="MDBP01000014">
    <property type="protein sequence ID" value="PMP17765.1"/>
    <property type="molecule type" value="Genomic_DNA"/>
</dbReference>
<evidence type="ECO:0000259" key="1">
    <source>
        <dbReference type="PROSITE" id="PS50883"/>
    </source>
</evidence>
<dbReference type="InterPro" id="IPR050706">
    <property type="entry name" value="Cyclic-di-GMP_PDE-like"/>
</dbReference>
<dbReference type="Proteomes" id="UP000235579">
    <property type="component" value="Unassembled WGS sequence"/>
</dbReference>
<evidence type="ECO:0000313" key="2">
    <source>
        <dbReference type="EMBL" id="PMP17765.1"/>
    </source>
</evidence>
<dbReference type="CDD" id="cd01948">
    <property type="entry name" value="EAL"/>
    <property type="match status" value="1"/>
</dbReference>
<dbReference type="Pfam" id="PF00563">
    <property type="entry name" value="EAL"/>
    <property type="match status" value="1"/>
</dbReference>
<comment type="caution">
    <text evidence="2">The sequence shown here is derived from an EMBL/GenBank/DDBJ whole genome shotgun (WGS) entry which is preliminary data.</text>
</comment>
<dbReference type="Proteomes" id="UP000308018">
    <property type="component" value="Unassembled WGS sequence"/>
</dbReference>
<feature type="domain" description="EAL" evidence="1">
    <location>
        <begin position="1"/>
        <end position="245"/>
    </location>
</feature>
<protein>
    <submittedName>
        <fullName evidence="3">EAL domain-containing protein</fullName>
    </submittedName>
</protein>
<reference evidence="3 5" key="4">
    <citation type="submission" date="2019-04" db="EMBL/GenBank/DDBJ databases">
        <title>A reverse ecology approach based on a biological definition of microbial populations.</title>
        <authorList>
            <person name="Arevalo P."/>
            <person name="Vaninsberghe D."/>
            <person name="Elsherbini J."/>
            <person name="Gore J."/>
            <person name="Polz M."/>
        </authorList>
    </citation>
    <scope>NUCLEOTIDE SEQUENCE [LARGE SCALE GENOMIC DNA]</scope>
    <source>
        <strain evidence="3 5">10N.222.45.A8</strain>
    </source>
</reference>
<dbReference type="PANTHER" id="PTHR33121">
    <property type="entry name" value="CYCLIC DI-GMP PHOSPHODIESTERASE PDEF"/>
    <property type="match status" value="1"/>
</dbReference>